<comment type="caution">
    <text evidence="5">The sequence shown here is derived from an EMBL/GenBank/DDBJ whole genome shotgun (WGS) entry which is preliminary data.</text>
</comment>
<dbReference type="InterPro" id="IPR036390">
    <property type="entry name" value="WH_DNA-bd_sf"/>
</dbReference>
<accession>A0ABU0ZLV7</accession>
<dbReference type="Proteomes" id="UP001230908">
    <property type="component" value="Unassembled WGS sequence"/>
</dbReference>
<dbReference type="PANTHER" id="PTHR44846:SF1">
    <property type="entry name" value="MANNOSYL-D-GLYCERATE TRANSPORT_METABOLISM SYSTEM REPRESSOR MNGR-RELATED"/>
    <property type="match status" value="1"/>
</dbReference>
<dbReference type="InterPro" id="IPR050679">
    <property type="entry name" value="Bact_HTH_transcr_reg"/>
</dbReference>
<dbReference type="CDD" id="cd07377">
    <property type="entry name" value="WHTH_GntR"/>
    <property type="match status" value="1"/>
</dbReference>
<keyword evidence="2" id="KW-0238">DNA-binding</keyword>
<dbReference type="SUPFAM" id="SSF46785">
    <property type="entry name" value="Winged helix' DNA-binding domain"/>
    <property type="match status" value="1"/>
</dbReference>
<evidence type="ECO:0000256" key="3">
    <source>
        <dbReference type="ARBA" id="ARBA00023163"/>
    </source>
</evidence>
<proteinExistence type="predicted"/>
<dbReference type="RefSeq" id="WP_308714858.1">
    <property type="nucleotide sequence ID" value="NZ_JAVHUY010000023.1"/>
</dbReference>
<evidence type="ECO:0000256" key="2">
    <source>
        <dbReference type="ARBA" id="ARBA00023125"/>
    </source>
</evidence>
<dbReference type="PROSITE" id="PS50949">
    <property type="entry name" value="HTH_GNTR"/>
    <property type="match status" value="1"/>
</dbReference>
<name>A0ABU0ZLV7_9ACTN</name>
<evidence type="ECO:0000256" key="1">
    <source>
        <dbReference type="ARBA" id="ARBA00023015"/>
    </source>
</evidence>
<gene>
    <name evidence="5" type="ORF">RB614_23965</name>
</gene>
<keyword evidence="1" id="KW-0805">Transcription regulation</keyword>
<reference evidence="5 6" key="1">
    <citation type="submission" date="2023-08" db="EMBL/GenBank/DDBJ databases">
        <title>Phytohabitans sansha sp. nov., isolated from marine sediment.</title>
        <authorList>
            <person name="Zhao Y."/>
            <person name="Yi K."/>
        </authorList>
    </citation>
    <scope>NUCLEOTIDE SEQUENCE [LARGE SCALE GENOMIC DNA]</scope>
    <source>
        <strain evidence="5 6">ZYX-F-186</strain>
    </source>
</reference>
<organism evidence="5 6">
    <name type="scientific">Phytohabitans maris</name>
    <dbReference type="NCBI Taxonomy" id="3071409"/>
    <lineage>
        <taxon>Bacteria</taxon>
        <taxon>Bacillati</taxon>
        <taxon>Actinomycetota</taxon>
        <taxon>Actinomycetes</taxon>
        <taxon>Micromonosporales</taxon>
        <taxon>Micromonosporaceae</taxon>
    </lineage>
</organism>
<dbReference type="Gene3D" id="1.10.10.10">
    <property type="entry name" value="Winged helix-like DNA-binding domain superfamily/Winged helix DNA-binding domain"/>
    <property type="match status" value="1"/>
</dbReference>
<keyword evidence="3" id="KW-0804">Transcription</keyword>
<dbReference type="Pfam" id="PF00392">
    <property type="entry name" value="GntR"/>
    <property type="match status" value="1"/>
</dbReference>
<feature type="domain" description="HTH gntR-type" evidence="4">
    <location>
        <begin position="7"/>
        <end position="75"/>
    </location>
</feature>
<sequence length="77" mass="8274">MPKTPAQTFTERIIADITAQITNGQLNEGDKIPSVTELAATYKCSIATARRAIERLQEDGVLQGHKGLGVFVGQAPH</sequence>
<dbReference type="InterPro" id="IPR036388">
    <property type="entry name" value="WH-like_DNA-bd_sf"/>
</dbReference>
<dbReference type="InterPro" id="IPR000524">
    <property type="entry name" value="Tscrpt_reg_HTH_GntR"/>
</dbReference>
<evidence type="ECO:0000259" key="4">
    <source>
        <dbReference type="PROSITE" id="PS50949"/>
    </source>
</evidence>
<dbReference type="SMART" id="SM00345">
    <property type="entry name" value="HTH_GNTR"/>
    <property type="match status" value="1"/>
</dbReference>
<evidence type="ECO:0000313" key="6">
    <source>
        <dbReference type="Proteomes" id="UP001230908"/>
    </source>
</evidence>
<protein>
    <submittedName>
        <fullName evidence="5">Winged helix-turn-helix domain-containing protein</fullName>
    </submittedName>
</protein>
<evidence type="ECO:0000313" key="5">
    <source>
        <dbReference type="EMBL" id="MDQ7907581.1"/>
    </source>
</evidence>
<dbReference type="EMBL" id="JAVHUY010000023">
    <property type="protein sequence ID" value="MDQ7907581.1"/>
    <property type="molecule type" value="Genomic_DNA"/>
</dbReference>
<keyword evidence="6" id="KW-1185">Reference proteome</keyword>
<dbReference type="PANTHER" id="PTHR44846">
    <property type="entry name" value="MANNOSYL-D-GLYCERATE TRANSPORT/METABOLISM SYSTEM REPRESSOR MNGR-RELATED"/>
    <property type="match status" value="1"/>
</dbReference>